<dbReference type="Pfam" id="PF03466">
    <property type="entry name" value="LysR_substrate"/>
    <property type="match status" value="1"/>
</dbReference>
<keyword evidence="4" id="KW-0804">Transcription</keyword>
<organism evidence="6 7">
    <name type="scientific">Achromobacter seleniivolatilans</name>
    <dbReference type="NCBI Taxonomy" id="3047478"/>
    <lineage>
        <taxon>Bacteria</taxon>
        <taxon>Pseudomonadati</taxon>
        <taxon>Pseudomonadota</taxon>
        <taxon>Betaproteobacteria</taxon>
        <taxon>Burkholderiales</taxon>
        <taxon>Alcaligenaceae</taxon>
        <taxon>Achromobacter</taxon>
    </lineage>
</organism>
<dbReference type="Gene3D" id="1.10.10.10">
    <property type="entry name" value="Winged helix-like DNA-binding domain superfamily/Winged helix DNA-binding domain"/>
    <property type="match status" value="1"/>
</dbReference>
<dbReference type="InterPro" id="IPR036390">
    <property type="entry name" value="WH_DNA-bd_sf"/>
</dbReference>
<reference evidence="6 7" key="1">
    <citation type="submission" date="2023-08" db="EMBL/GenBank/DDBJ databases">
        <title>Achromobacter seleniivolatilans sp. nov., isolated from seleniferous soil.</title>
        <authorList>
            <person name="Zhang S."/>
            <person name="Li K."/>
            <person name="Peng J."/>
            <person name="Zhao Q."/>
            <person name="Wang H."/>
            <person name="Guo Y."/>
        </authorList>
    </citation>
    <scope>NUCLEOTIDE SEQUENCE [LARGE SCALE GENOMIC DNA]</scope>
    <source>
        <strain evidence="6 7">R39</strain>
    </source>
</reference>
<dbReference type="InterPro" id="IPR005119">
    <property type="entry name" value="LysR_subst-bd"/>
</dbReference>
<evidence type="ECO:0000259" key="5">
    <source>
        <dbReference type="PROSITE" id="PS50931"/>
    </source>
</evidence>
<evidence type="ECO:0000256" key="2">
    <source>
        <dbReference type="ARBA" id="ARBA00023015"/>
    </source>
</evidence>
<dbReference type="InterPro" id="IPR000847">
    <property type="entry name" value="LysR_HTH_N"/>
</dbReference>
<evidence type="ECO:0000256" key="4">
    <source>
        <dbReference type="ARBA" id="ARBA00023163"/>
    </source>
</evidence>
<keyword evidence="3" id="KW-0238">DNA-binding</keyword>
<keyword evidence="7" id="KW-1185">Reference proteome</keyword>
<dbReference type="PRINTS" id="PR00039">
    <property type="entry name" value="HTHLYSR"/>
</dbReference>
<sequence length="313" mass="33896">MKLPPLNTLRVFDAAARHQAFGKAAQELHVTHGAVSRQIKLLEQALGLTLFDRRNRAVYLTDAGHQLLDVTRAMFEQLHTGLAQLRRPATDAPLVLSCEPTIAMMWLIPRLPDFQRTHPGIQVHLYAAGGPVAFAAQGVDVALRRNDFEWDPALHAERVCDEWTGPVCRPGMPGGADAGDWFDAPALGSATRPRAWQQWAQASGRKAPRQTGPAYEHFYLSLQAAVAGLGVAIGSALMVQDALRDRRLAAPCGFVRDGSAYFLLSPRPCRDDPRAAAFLAWLRQQAANSLPEAAQAVEATGPVACATDQSVAS</sequence>
<gene>
    <name evidence="6" type="ORF">RAS12_23155</name>
</gene>
<dbReference type="RefSeq" id="WP_306941799.1">
    <property type="nucleotide sequence ID" value="NZ_CP132976.1"/>
</dbReference>
<dbReference type="PANTHER" id="PTHR30537:SF74">
    <property type="entry name" value="HTH-TYPE TRANSCRIPTIONAL REGULATOR TRPI"/>
    <property type="match status" value="1"/>
</dbReference>
<feature type="domain" description="HTH lysR-type" evidence="5">
    <location>
        <begin position="4"/>
        <end position="61"/>
    </location>
</feature>
<evidence type="ECO:0000256" key="3">
    <source>
        <dbReference type="ARBA" id="ARBA00023125"/>
    </source>
</evidence>
<dbReference type="PANTHER" id="PTHR30537">
    <property type="entry name" value="HTH-TYPE TRANSCRIPTIONAL REGULATOR"/>
    <property type="match status" value="1"/>
</dbReference>
<comment type="similarity">
    <text evidence="1">Belongs to the LysR transcriptional regulatory family.</text>
</comment>
<evidence type="ECO:0000313" key="6">
    <source>
        <dbReference type="EMBL" id="WMD19491.1"/>
    </source>
</evidence>
<dbReference type="InterPro" id="IPR036388">
    <property type="entry name" value="WH-like_DNA-bd_sf"/>
</dbReference>
<dbReference type="SUPFAM" id="SSF53850">
    <property type="entry name" value="Periplasmic binding protein-like II"/>
    <property type="match status" value="1"/>
</dbReference>
<dbReference type="Gene3D" id="3.40.190.10">
    <property type="entry name" value="Periplasmic binding protein-like II"/>
    <property type="match status" value="2"/>
</dbReference>
<keyword evidence="2" id="KW-0805">Transcription regulation</keyword>
<dbReference type="PROSITE" id="PS50931">
    <property type="entry name" value="HTH_LYSR"/>
    <property type="match status" value="1"/>
</dbReference>
<dbReference type="Pfam" id="PF00126">
    <property type="entry name" value="HTH_1"/>
    <property type="match status" value="1"/>
</dbReference>
<protein>
    <submittedName>
        <fullName evidence="6">LysR substrate-binding domain-containing protein</fullName>
    </submittedName>
</protein>
<dbReference type="SUPFAM" id="SSF46785">
    <property type="entry name" value="Winged helix' DNA-binding domain"/>
    <property type="match status" value="1"/>
</dbReference>
<dbReference type="Proteomes" id="UP001234798">
    <property type="component" value="Chromosome"/>
</dbReference>
<accession>A0ABY9LXJ8</accession>
<proteinExistence type="inferred from homology"/>
<evidence type="ECO:0000256" key="1">
    <source>
        <dbReference type="ARBA" id="ARBA00009437"/>
    </source>
</evidence>
<dbReference type="EMBL" id="CP132976">
    <property type="protein sequence ID" value="WMD19491.1"/>
    <property type="molecule type" value="Genomic_DNA"/>
</dbReference>
<dbReference type="InterPro" id="IPR058163">
    <property type="entry name" value="LysR-type_TF_proteobact-type"/>
</dbReference>
<evidence type="ECO:0000313" key="7">
    <source>
        <dbReference type="Proteomes" id="UP001234798"/>
    </source>
</evidence>
<name>A0ABY9LXJ8_9BURK</name>